<gene>
    <name evidence="1" type="ORF">F5876DRAFT_72947</name>
</gene>
<organism evidence="1 2">
    <name type="scientific">Lentinula aff. lateritia</name>
    <dbReference type="NCBI Taxonomy" id="2804960"/>
    <lineage>
        <taxon>Eukaryota</taxon>
        <taxon>Fungi</taxon>
        <taxon>Dikarya</taxon>
        <taxon>Basidiomycota</taxon>
        <taxon>Agaricomycotina</taxon>
        <taxon>Agaricomycetes</taxon>
        <taxon>Agaricomycetidae</taxon>
        <taxon>Agaricales</taxon>
        <taxon>Marasmiineae</taxon>
        <taxon>Omphalotaceae</taxon>
        <taxon>Lentinula</taxon>
    </lineage>
</organism>
<dbReference type="Proteomes" id="UP001163835">
    <property type="component" value="Unassembled WGS sequence"/>
</dbReference>
<keyword evidence="2" id="KW-1185">Reference proteome</keyword>
<proteinExistence type="predicted"/>
<sequence length="1142" mass="128713">MTDFDEPPALFFAGSDDEDVAMAVESIELKATESSIPPQVEHRQLFLPADSDDEEEDIPMIPQKRGSSPDIHHEDIDEMDLDTIDIPRATSVSASSVSEYISISSDSEEEVVTRPMKKKQVPPPAKKRRLSPSFALTSPTDIIQFPIYVGEFLVPNAWSSISGSGYVTTNDNVRIERDVDRSKTSEVSTKRKGKGKEKATEKNGGKKQVSIKSMVNAQSVKGPNKRTADTIVRLVTTRGVEFGRLPQEVAWWTSKLLDLGVVELRGKMTDCPSKLTIGANLIVSVDVYLLRTAFIPVNIAESDERPRMFGEGLETDEEKSLRERKSAVLKLFEIVGLRPQVGVMVGHEKLERELQEDALQISHTSQTKPKKHLEIVGDGEEVEVEDGEDLSKSDLDVIYKRAQHHDQDMGEMEAAESFTLTLRGYQKQALFWMDSLESGKMNAREAKSLHPLWSEYAFPAKPDGGFIDLTEEEKLFYLNPYSGEMTLNFPKSERNCKGGILADGDLTRYSNLTLPDVLLISFLHLGRNGNGKNHHDISNLGLDETVHQSSSSKQRQLKLNNVLQPAKNRKNSPPSATLIVAPTSLIDQWAEEIERSSKPKTVKVVVWHGQNRGDLDVVPEEDDEPGFTIPIKIVITSYGTLVSEHAKDEKSSSPVYNVEWLRVVLDEAHSCKSRTSKTAKAVYALRARRRWAVTGTPIVNKLEDLYSLLKFLNFKPWSEFSFFNSFITLPFLARDPKGIEVVQVILESILLRREKNMLDSEGKRIVELLPKKITVENLEFAPMERKIYDSIYDSAKRNFDQLRSQGLLSKKYTHILAMLMRLRRAVLHPNLVFTKNDEQALSPSGDGLVDVNEMIKKFSENEEQSNVFAETVLADLDDQAQSATECPICLDVMEIPMIVPECLHRCCKDCITTYIATCEMKGEETKCPSCSRGPIKQSDLVEVVRPLPTSQNSQPDLVLRRNDFTLSTKLTALIHDLHRIRSTDPNFRAVVFSQFTSFLDLIETALHREKFDHYRYDGTLDVKRRHGVITAFKERSTKPKILCISLKAGGVGLNLTTANHVFMMDCWWNSATENQAIDRVHRLGQDKTVYVKHYIVKNTIEARILRIQKRKTALVKEAFRGTGKSSGELDSIENLKIMFGES</sequence>
<evidence type="ECO:0000313" key="2">
    <source>
        <dbReference type="Proteomes" id="UP001163835"/>
    </source>
</evidence>
<evidence type="ECO:0000313" key="1">
    <source>
        <dbReference type="EMBL" id="KAJ3814435.1"/>
    </source>
</evidence>
<accession>A0ACC1UBN8</accession>
<protein>
    <submittedName>
        <fullName evidence="1">DNA repair protein RAD5</fullName>
    </submittedName>
</protein>
<comment type="caution">
    <text evidence="1">The sequence shown here is derived from an EMBL/GenBank/DDBJ whole genome shotgun (WGS) entry which is preliminary data.</text>
</comment>
<name>A0ACC1UBN8_9AGAR</name>
<dbReference type="EMBL" id="MU794968">
    <property type="protein sequence ID" value="KAJ3814435.1"/>
    <property type="molecule type" value="Genomic_DNA"/>
</dbReference>
<reference evidence="1" key="1">
    <citation type="submission" date="2022-09" db="EMBL/GenBank/DDBJ databases">
        <title>A Global Phylogenomic Analysis of the Shiitake Genus Lentinula.</title>
        <authorList>
            <consortium name="DOE Joint Genome Institute"/>
            <person name="Sierra-Patev S."/>
            <person name="Min B."/>
            <person name="Naranjo-Ortiz M."/>
            <person name="Looney B."/>
            <person name="Konkel Z."/>
            <person name="Slot J.C."/>
            <person name="Sakamoto Y."/>
            <person name="Steenwyk J.L."/>
            <person name="Rokas A."/>
            <person name="Carro J."/>
            <person name="Camarero S."/>
            <person name="Ferreira P."/>
            <person name="Molpeceres G."/>
            <person name="Ruiz-Duenas F.J."/>
            <person name="Serrano A."/>
            <person name="Henrissat B."/>
            <person name="Drula E."/>
            <person name="Hughes K.W."/>
            <person name="Mata J.L."/>
            <person name="Ishikawa N.K."/>
            <person name="Vargas-Isla R."/>
            <person name="Ushijima S."/>
            <person name="Smith C.A."/>
            <person name="Ahrendt S."/>
            <person name="Andreopoulos W."/>
            <person name="He G."/>
            <person name="Labutti K."/>
            <person name="Lipzen A."/>
            <person name="Ng V."/>
            <person name="Riley R."/>
            <person name="Sandor L."/>
            <person name="Barry K."/>
            <person name="Martinez A.T."/>
            <person name="Xiao Y."/>
            <person name="Gibbons J.G."/>
            <person name="Terashima K."/>
            <person name="Grigoriev I.V."/>
            <person name="Hibbett D.S."/>
        </authorList>
    </citation>
    <scope>NUCLEOTIDE SEQUENCE</scope>
    <source>
        <strain evidence="1">TMI1499</strain>
    </source>
</reference>